<keyword evidence="3" id="KW-0808">Transferase</keyword>
<accession>A0ABX1R2G6</accession>
<evidence type="ECO:0000259" key="2">
    <source>
        <dbReference type="Pfam" id="PF01035"/>
    </source>
</evidence>
<dbReference type="CDD" id="cd06445">
    <property type="entry name" value="ATase"/>
    <property type="match status" value="1"/>
</dbReference>
<protein>
    <submittedName>
        <fullName evidence="3">Cysteine methyltransferase</fullName>
    </submittedName>
</protein>
<sequence length="113" mass="12936">MAEKQQYQIYHTINLIPEGKVASYGQIADLAGLPRRARLVGYYLKHCQATENLKWHRVIKSSGQIAFPPGSERAKVQSENLAMEGVVVKNGRVNMKKYQWTPDITDILYKLKF</sequence>
<dbReference type="InterPro" id="IPR036388">
    <property type="entry name" value="WH-like_DNA-bd_sf"/>
</dbReference>
<dbReference type="GO" id="GO:0032259">
    <property type="term" value="P:methylation"/>
    <property type="evidence" value="ECO:0007669"/>
    <property type="project" value="UniProtKB-KW"/>
</dbReference>
<evidence type="ECO:0000313" key="4">
    <source>
        <dbReference type="Proteomes" id="UP000709336"/>
    </source>
</evidence>
<keyword evidence="3" id="KW-0489">Methyltransferase</keyword>
<keyword evidence="1" id="KW-0227">DNA damage</keyword>
<feature type="domain" description="Methylated-DNA-[protein]-cysteine S-methyltransferase DNA binding" evidence="2">
    <location>
        <begin position="6"/>
        <end position="86"/>
    </location>
</feature>
<evidence type="ECO:0000313" key="3">
    <source>
        <dbReference type="EMBL" id="NMH60650.1"/>
    </source>
</evidence>
<name>A0ABX1R2G6_9ALTE</name>
<dbReference type="EMBL" id="JAATNW010000006">
    <property type="protein sequence ID" value="NMH60650.1"/>
    <property type="molecule type" value="Genomic_DNA"/>
</dbReference>
<dbReference type="GO" id="GO:0008168">
    <property type="term" value="F:methyltransferase activity"/>
    <property type="evidence" value="ECO:0007669"/>
    <property type="project" value="UniProtKB-KW"/>
</dbReference>
<dbReference type="PANTHER" id="PTHR42942:SF1">
    <property type="entry name" value="ALKYLTRANSFERASE-LIKE PROTEIN 1"/>
    <property type="match status" value="1"/>
</dbReference>
<dbReference type="PANTHER" id="PTHR42942">
    <property type="entry name" value="6-O-METHYLGUANINE DNA METHYLTRANSFERASE"/>
    <property type="match status" value="1"/>
</dbReference>
<reference evidence="3 4" key="1">
    <citation type="submission" date="2020-03" db="EMBL/GenBank/DDBJ databases">
        <title>Alteromonas ponticola sp. nov., isolated from seawater.</title>
        <authorList>
            <person name="Yoon J.-H."/>
            <person name="Kim Y.-O."/>
        </authorList>
    </citation>
    <scope>NUCLEOTIDE SEQUENCE [LARGE SCALE GENOMIC DNA]</scope>
    <source>
        <strain evidence="3 4">MYP5</strain>
    </source>
</reference>
<organism evidence="3 4">
    <name type="scientific">Alteromonas ponticola</name>
    <dbReference type="NCBI Taxonomy" id="2720613"/>
    <lineage>
        <taxon>Bacteria</taxon>
        <taxon>Pseudomonadati</taxon>
        <taxon>Pseudomonadota</taxon>
        <taxon>Gammaproteobacteria</taxon>
        <taxon>Alteromonadales</taxon>
        <taxon>Alteromonadaceae</taxon>
        <taxon>Alteromonas/Salinimonas group</taxon>
        <taxon>Alteromonas</taxon>
    </lineage>
</organism>
<gene>
    <name evidence="3" type="ORF">HCJ96_11500</name>
</gene>
<dbReference type="Proteomes" id="UP000709336">
    <property type="component" value="Unassembled WGS sequence"/>
</dbReference>
<dbReference type="InterPro" id="IPR014048">
    <property type="entry name" value="MethylDNA_cys_MeTrfase_DNA-bd"/>
</dbReference>
<dbReference type="InterPro" id="IPR052520">
    <property type="entry name" value="ATL_DNA_repair"/>
</dbReference>
<dbReference type="Gene3D" id="1.10.10.10">
    <property type="entry name" value="Winged helix-like DNA-binding domain superfamily/Winged helix DNA-binding domain"/>
    <property type="match status" value="1"/>
</dbReference>
<evidence type="ECO:0000256" key="1">
    <source>
        <dbReference type="ARBA" id="ARBA00022763"/>
    </source>
</evidence>
<dbReference type="SUPFAM" id="SSF46767">
    <property type="entry name" value="Methylated DNA-protein cysteine methyltransferase, C-terminal domain"/>
    <property type="match status" value="1"/>
</dbReference>
<dbReference type="InterPro" id="IPR036217">
    <property type="entry name" value="MethylDNA_cys_MeTrfase_DNAb"/>
</dbReference>
<dbReference type="Pfam" id="PF01035">
    <property type="entry name" value="DNA_binding_1"/>
    <property type="match status" value="1"/>
</dbReference>
<comment type="caution">
    <text evidence="3">The sequence shown here is derived from an EMBL/GenBank/DDBJ whole genome shotgun (WGS) entry which is preliminary data.</text>
</comment>
<proteinExistence type="predicted"/>
<keyword evidence="4" id="KW-1185">Reference proteome</keyword>